<dbReference type="EMBL" id="KZ678519">
    <property type="protein sequence ID" value="PSR80814.1"/>
    <property type="molecule type" value="Genomic_DNA"/>
</dbReference>
<dbReference type="GO" id="GO:0000785">
    <property type="term" value="C:chromatin"/>
    <property type="evidence" value="ECO:0007669"/>
    <property type="project" value="TreeGrafter"/>
</dbReference>
<dbReference type="InterPro" id="IPR008927">
    <property type="entry name" value="6-PGluconate_DH-like_C_sf"/>
</dbReference>
<feature type="domain" description="Pyrroline-5-carboxylate reductase catalytic N-terminal" evidence="2">
    <location>
        <begin position="8"/>
        <end position="88"/>
    </location>
</feature>
<sequence length="338" mass="35477">MSASTLATIGILSIGDMGMGIAKLLVAKNFSVATNCAGRRYALKDTLERVKAAQVADLATDTALVKQCDVILSVVPPRDAEATAQRIIDALALVTRADASRPLYFVDLNAVAPSTIKRIQRKIEAAEIPAVLVDGSILGGPPHLVPVAADDKDTTTHTVTQGDWNVPSLPTSGPTDLASVPGGYGAALTSALNMRHISPAIGAASGLKMCFASLSKGYSAIAVQSFTTAERLGVLPALRDAMAEIVPGRVAQTERALTGMPPKAYRWVAEMEEIATTHREEGGFEADLFKGAAGVFRAVAEDSVLGAEKVGQRKRGLTGEDVAVAMKEGMEKKRKKLD</sequence>
<accession>A0A2T3A0Y9</accession>
<name>A0A2T3A0Y9_9PEZI</name>
<dbReference type="Proteomes" id="UP000241462">
    <property type="component" value="Unassembled WGS sequence"/>
</dbReference>
<evidence type="ECO:0000259" key="2">
    <source>
        <dbReference type="Pfam" id="PF03807"/>
    </source>
</evidence>
<dbReference type="InParanoid" id="A0A2T3A0Y9"/>
<dbReference type="SUPFAM" id="SSF48179">
    <property type="entry name" value="6-phosphogluconate dehydrogenase C-terminal domain-like"/>
    <property type="match status" value="1"/>
</dbReference>
<dbReference type="SUPFAM" id="SSF51735">
    <property type="entry name" value="NAD(P)-binding Rossmann-fold domains"/>
    <property type="match status" value="1"/>
</dbReference>
<dbReference type="InterPro" id="IPR015814">
    <property type="entry name" value="Pgluconate_DH_NAD-bd_C"/>
</dbReference>
<dbReference type="InterPro" id="IPR051265">
    <property type="entry name" value="HIBADH-related_NP60_sf"/>
</dbReference>
<dbReference type="OrthoDB" id="9988102at2759"/>
<evidence type="ECO:0000259" key="3">
    <source>
        <dbReference type="Pfam" id="PF09130"/>
    </source>
</evidence>
<dbReference type="Pfam" id="PF09130">
    <property type="entry name" value="DUF1932"/>
    <property type="match status" value="1"/>
</dbReference>
<dbReference type="GO" id="GO:0140673">
    <property type="term" value="P:transcription elongation-coupled chromatin remodeling"/>
    <property type="evidence" value="ECO:0007669"/>
    <property type="project" value="TreeGrafter"/>
</dbReference>
<keyword evidence="5" id="KW-1185">Reference proteome</keyword>
<dbReference type="GO" id="GO:0031491">
    <property type="term" value="F:nucleosome binding"/>
    <property type="evidence" value="ECO:0007669"/>
    <property type="project" value="TreeGrafter"/>
</dbReference>
<evidence type="ECO:0000256" key="1">
    <source>
        <dbReference type="ARBA" id="ARBA00007598"/>
    </source>
</evidence>
<dbReference type="InterPro" id="IPR028939">
    <property type="entry name" value="P5C_Rdtase_cat_N"/>
</dbReference>
<dbReference type="Gene3D" id="3.40.50.720">
    <property type="entry name" value="NAD(P)-binding Rossmann-like Domain"/>
    <property type="match status" value="1"/>
</dbReference>
<dbReference type="GO" id="GO:0003677">
    <property type="term" value="F:DNA binding"/>
    <property type="evidence" value="ECO:0007669"/>
    <property type="project" value="TreeGrafter"/>
</dbReference>
<evidence type="ECO:0000313" key="5">
    <source>
        <dbReference type="Proteomes" id="UP000241462"/>
    </source>
</evidence>
<reference evidence="4 5" key="1">
    <citation type="journal article" date="2018" name="Mycol. Prog.">
        <title>Coniella lustricola, a new species from submerged detritus.</title>
        <authorList>
            <person name="Raudabaugh D.B."/>
            <person name="Iturriaga T."/>
            <person name="Carver A."/>
            <person name="Mondo S."/>
            <person name="Pangilinan J."/>
            <person name="Lipzen A."/>
            <person name="He G."/>
            <person name="Amirebrahimi M."/>
            <person name="Grigoriev I.V."/>
            <person name="Miller A.N."/>
        </authorList>
    </citation>
    <scope>NUCLEOTIDE SEQUENCE [LARGE SCALE GENOMIC DNA]</scope>
    <source>
        <strain evidence="4 5">B22-T-1</strain>
    </source>
</reference>
<dbReference type="Pfam" id="PF03807">
    <property type="entry name" value="F420_oxidored"/>
    <property type="match status" value="1"/>
</dbReference>
<comment type="similarity">
    <text evidence="1">Belongs to the HIBADH-related family. NP60 subfamily.</text>
</comment>
<dbReference type="InterPro" id="IPR036291">
    <property type="entry name" value="NAD(P)-bd_dom_sf"/>
</dbReference>
<feature type="domain" description="Phosphogluconate dehydrogenase NAD-binding putative C-terminal" evidence="3">
    <location>
        <begin position="229"/>
        <end position="299"/>
    </location>
</feature>
<gene>
    <name evidence="4" type="ORF">BD289DRAFT_373420</name>
</gene>
<proteinExistence type="inferred from homology"/>
<dbReference type="Gene3D" id="1.10.1040.10">
    <property type="entry name" value="N-(1-d-carboxylethyl)-l-norvaline Dehydrogenase, domain 2"/>
    <property type="match status" value="1"/>
</dbReference>
<dbReference type="STRING" id="2025994.A0A2T3A0Y9"/>
<dbReference type="PANTHER" id="PTHR43580:SF2">
    <property type="entry name" value="CYTOKINE-LIKE NUCLEAR FACTOR N-PAC"/>
    <property type="match status" value="1"/>
</dbReference>
<evidence type="ECO:0000313" key="4">
    <source>
        <dbReference type="EMBL" id="PSR80814.1"/>
    </source>
</evidence>
<protein>
    <submittedName>
        <fullName evidence="4">6-phosphogluconate dehydrogenase</fullName>
    </submittedName>
</protein>
<dbReference type="InterPro" id="IPR013328">
    <property type="entry name" value="6PGD_dom2"/>
</dbReference>
<organism evidence="4 5">
    <name type="scientific">Coniella lustricola</name>
    <dbReference type="NCBI Taxonomy" id="2025994"/>
    <lineage>
        <taxon>Eukaryota</taxon>
        <taxon>Fungi</taxon>
        <taxon>Dikarya</taxon>
        <taxon>Ascomycota</taxon>
        <taxon>Pezizomycotina</taxon>
        <taxon>Sordariomycetes</taxon>
        <taxon>Sordariomycetidae</taxon>
        <taxon>Diaporthales</taxon>
        <taxon>Schizoparmaceae</taxon>
        <taxon>Coniella</taxon>
    </lineage>
</organism>
<dbReference type="AlphaFoldDB" id="A0A2T3A0Y9"/>
<dbReference type="PANTHER" id="PTHR43580">
    <property type="entry name" value="OXIDOREDUCTASE GLYR1-RELATED"/>
    <property type="match status" value="1"/>
</dbReference>